<dbReference type="Proteomes" id="UP000278627">
    <property type="component" value="Unassembled WGS sequence"/>
</dbReference>
<dbReference type="InterPro" id="IPR008042">
    <property type="entry name" value="Retrotrans_Pao"/>
</dbReference>
<reference evidence="1 2" key="2">
    <citation type="submission" date="2018-11" db="EMBL/GenBank/DDBJ databases">
        <authorList>
            <consortium name="Pathogen Informatics"/>
        </authorList>
    </citation>
    <scope>NUCLEOTIDE SEQUENCE [LARGE SCALE GENOMIC DNA]</scope>
</reference>
<dbReference type="PANTHER" id="PTHR47331">
    <property type="entry name" value="PHD-TYPE DOMAIN-CONTAINING PROTEIN"/>
    <property type="match status" value="1"/>
</dbReference>
<reference evidence="3" key="1">
    <citation type="submission" date="2017-02" db="UniProtKB">
        <authorList>
            <consortium name="WormBaseParasite"/>
        </authorList>
    </citation>
    <scope>IDENTIFICATION</scope>
</reference>
<accession>A0A0N4SYN0</accession>
<protein>
    <submittedName>
        <fullName evidence="3">RNase H domain-containing protein</fullName>
    </submittedName>
</protein>
<keyword evidence="2" id="KW-1185">Reference proteome</keyword>
<dbReference type="WBParaSite" id="BPAG_0000084601-mRNA-1">
    <property type="protein sequence ID" value="BPAG_0000084601-mRNA-1"/>
    <property type="gene ID" value="BPAG_0000084601"/>
</dbReference>
<dbReference type="Pfam" id="PF05380">
    <property type="entry name" value="Peptidase_A17"/>
    <property type="match status" value="1"/>
</dbReference>
<sequence length="264" mass="29999">MSGNISIQPAKERLANLLKEINLMEIKSPESTMTLEEKYKAVTEGDQGIFQLFHGGKEAIITLTNIIELPRFVMEALQLTEFHIFTDASKVAYSAAICVLNHGYQGAYLTSFLIYAKSRIAPIKGMSVPRLELLSVLIGVRATQFILKQLNLENNQVTLWTDSICVLYWIQNYTKLFPRFVQNRIKEIRKSNFELKYVPSDQNPADIATKGLSHLNFKIANNGGKDLDAWNSRNVNGQSVNFVIQETMNCRSYCFELDKDNSNF</sequence>
<evidence type="ECO:0000313" key="2">
    <source>
        <dbReference type="Proteomes" id="UP000278627"/>
    </source>
</evidence>
<proteinExistence type="predicted"/>
<evidence type="ECO:0000313" key="1">
    <source>
        <dbReference type="EMBL" id="VDN82033.1"/>
    </source>
</evidence>
<dbReference type="EMBL" id="UZAD01000047">
    <property type="protein sequence ID" value="VDN82033.1"/>
    <property type="molecule type" value="Genomic_DNA"/>
</dbReference>
<evidence type="ECO:0000313" key="3">
    <source>
        <dbReference type="WBParaSite" id="BPAG_0000084601-mRNA-1"/>
    </source>
</evidence>
<dbReference type="AlphaFoldDB" id="A0A0N4SYN0"/>
<name>A0A0N4SYN0_BRUPA</name>
<organism evidence="3">
    <name type="scientific">Brugia pahangi</name>
    <name type="common">Filarial nematode worm</name>
    <dbReference type="NCBI Taxonomy" id="6280"/>
    <lineage>
        <taxon>Eukaryota</taxon>
        <taxon>Metazoa</taxon>
        <taxon>Ecdysozoa</taxon>
        <taxon>Nematoda</taxon>
        <taxon>Chromadorea</taxon>
        <taxon>Rhabditida</taxon>
        <taxon>Spirurina</taxon>
        <taxon>Spiruromorpha</taxon>
        <taxon>Filarioidea</taxon>
        <taxon>Onchocercidae</taxon>
        <taxon>Brugia</taxon>
    </lineage>
</organism>
<gene>
    <name evidence="1" type="ORF">BPAG_LOCUS847</name>
</gene>
<dbReference type="STRING" id="6280.A0A0N4SYN0"/>